<gene>
    <name evidence="2" type="ORF">RCOM_0376070</name>
</gene>
<name>B9TBJ3_RICCO</name>
<feature type="compositionally biased region" description="Basic residues" evidence="1">
    <location>
        <begin position="1"/>
        <end position="13"/>
    </location>
</feature>
<evidence type="ECO:0000313" key="3">
    <source>
        <dbReference type="Proteomes" id="UP000008311"/>
    </source>
</evidence>
<protein>
    <submittedName>
        <fullName evidence="2">Uncharacterized protein</fullName>
    </submittedName>
</protein>
<evidence type="ECO:0000256" key="1">
    <source>
        <dbReference type="SAM" id="MobiDB-lite"/>
    </source>
</evidence>
<accession>B9TBJ3</accession>
<reference evidence="3" key="1">
    <citation type="journal article" date="2010" name="Nat. Biotechnol.">
        <title>Draft genome sequence of the oilseed species Ricinus communis.</title>
        <authorList>
            <person name="Chan A.P."/>
            <person name="Crabtree J."/>
            <person name="Zhao Q."/>
            <person name="Lorenzi H."/>
            <person name="Orvis J."/>
            <person name="Puiu D."/>
            <person name="Melake-Berhan A."/>
            <person name="Jones K.M."/>
            <person name="Redman J."/>
            <person name="Chen G."/>
            <person name="Cahoon E.B."/>
            <person name="Gedil M."/>
            <person name="Stanke M."/>
            <person name="Haas B.J."/>
            <person name="Wortman J.R."/>
            <person name="Fraser-Liggett C.M."/>
            <person name="Ravel J."/>
            <person name="Rabinowicz P.D."/>
        </authorList>
    </citation>
    <scope>NUCLEOTIDE SEQUENCE [LARGE SCALE GENOMIC DNA]</scope>
    <source>
        <strain evidence="3">cv. Hale</strain>
    </source>
</reference>
<sequence length="152" mass="16476">MGHGARTKRAKRGIIKEAPAGRDRSGAGLYKSSPVLKRQAHVTRVKKTEQSKKTPDAGCGDRGKLSRARREPPRTNVTLAARTARINGPRGNTPFQRAQTGAARISRHPALTSHAVSADAHALRNPRTPRATRGSCRQCASRTAWRSQRAGD</sequence>
<organism evidence="2 3">
    <name type="scientific">Ricinus communis</name>
    <name type="common">Castor bean</name>
    <dbReference type="NCBI Taxonomy" id="3988"/>
    <lineage>
        <taxon>Eukaryota</taxon>
        <taxon>Viridiplantae</taxon>
        <taxon>Streptophyta</taxon>
        <taxon>Embryophyta</taxon>
        <taxon>Tracheophyta</taxon>
        <taxon>Spermatophyta</taxon>
        <taxon>Magnoliopsida</taxon>
        <taxon>eudicotyledons</taxon>
        <taxon>Gunneridae</taxon>
        <taxon>Pentapetalae</taxon>
        <taxon>rosids</taxon>
        <taxon>fabids</taxon>
        <taxon>Malpighiales</taxon>
        <taxon>Euphorbiaceae</taxon>
        <taxon>Acalyphoideae</taxon>
        <taxon>Acalypheae</taxon>
        <taxon>Ricinus</taxon>
    </lineage>
</organism>
<dbReference type="EMBL" id="EQ976526">
    <property type="protein sequence ID" value="EEF26772.1"/>
    <property type="molecule type" value="Genomic_DNA"/>
</dbReference>
<keyword evidence="3" id="KW-1185">Reference proteome</keyword>
<feature type="region of interest" description="Disordered" evidence="1">
    <location>
        <begin position="1"/>
        <end position="152"/>
    </location>
</feature>
<proteinExistence type="predicted"/>
<dbReference type="InParanoid" id="B9TBJ3"/>
<evidence type="ECO:0000313" key="2">
    <source>
        <dbReference type="EMBL" id="EEF26772.1"/>
    </source>
</evidence>
<dbReference type="AlphaFoldDB" id="B9TBJ3"/>
<dbReference type="Proteomes" id="UP000008311">
    <property type="component" value="Unassembled WGS sequence"/>
</dbReference>
<feature type="compositionally biased region" description="Basic and acidic residues" evidence="1">
    <location>
        <begin position="46"/>
        <end position="73"/>
    </location>
</feature>